<dbReference type="GO" id="GO:0005737">
    <property type="term" value="C:cytoplasm"/>
    <property type="evidence" value="ECO:0007669"/>
    <property type="project" value="TreeGrafter"/>
</dbReference>
<evidence type="ECO:0000259" key="7">
    <source>
        <dbReference type="PROSITE" id="PS50011"/>
    </source>
</evidence>
<dbReference type="GO" id="GO:0042771">
    <property type="term" value="P:intrinsic apoptotic signaling pathway in response to DNA damage by p53 class mediator"/>
    <property type="evidence" value="ECO:0007669"/>
    <property type="project" value="TreeGrafter"/>
</dbReference>
<keyword evidence="3" id="KW-0547">Nucleotide-binding</keyword>
<dbReference type="SUPFAM" id="SSF56112">
    <property type="entry name" value="Protein kinase-like (PK-like)"/>
    <property type="match status" value="1"/>
</dbReference>
<dbReference type="PROSITE" id="PS00108">
    <property type="entry name" value="PROTEIN_KINASE_ST"/>
    <property type="match status" value="1"/>
</dbReference>
<keyword evidence="4" id="KW-0418">Kinase</keyword>
<evidence type="ECO:0000313" key="8">
    <source>
        <dbReference type="Ensembl" id="ENSNMLP00000039409.1"/>
    </source>
</evidence>
<evidence type="ECO:0000256" key="6">
    <source>
        <dbReference type="SAM" id="SignalP"/>
    </source>
</evidence>
<organism evidence="8 9">
    <name type="scientific">Neogobius melanostomus</name>
    <name type="common">round goby</name>
    <dbReference type="NCBI Taxonomy" id="47308"/>
    <lineage>
        <taxon>Eukaryota</taxon>
        <taxon>Metazoa</taxon>
        <taxon>Chordata</taxon>
        <taxon>Craniata</taxon>
        <taxon>Vertebrata</taxon>
        <taxon>Euteleostomi</taxon>
        <taxon>Actinopterygii</taxon>
        <taxon>Neopterygii</taxon>
        <taxon>Teleostei</taxon>
        <taxon>Neoteleostei</taxon>
        <taxon>Acanthomorphata</taxon>
        <taxon>Gobiaria</taxon>
        <taxon>Gobiiformes</taxon>
        <taxon>Gobioidei</taxon>
        <taxon>Gobiidae</taxon>
        <taxon>Benthophilinae</taxon>
        <taxon>Neogobiini</taxon>
        <taxon>Neogobius</taxon>
    </lineage>
</organism>
<reference evidence="8" key="1">
    <citation type="submission" date="2025-08" db="UniProtKB">
        <authorList>
            <consortium name="Ensembl"/>
        </authorList>
    </citation>
    <scope>IDENTIFICATION</scope>
</reference>
<dbReference type="PANTHER" id="PTHR24058">
    <property type="entry name" value="DUAL SPECIFICITY PROTEIN KINASE"/>
    <property type="match status" value="1"/>
</dbReference>
<feature type="signal peptide" evidence="6">
    <location>
        <begin position="1"/>
        <end position="20"/>
    </location>
</feature>
<evidence type="ECO:0000256" key="3">
    <source>
        <dbReference type="ARBA" id="ARBA00022741"/>
    </source>
</evidence>
<keyword evidence="9" id="KW-1185">Reference proteome</keyword>
<dbReference type="GO" id="GO:0045944">
    <property type="term" value="P:positive regulation of transcription by RNA polymerase II"/>
    <property type="evidence" value="ECO:0007669"/>
    <property type="project" value="TreeGrafter"/>
</dbReference>
<dbReference type="GO" id="GO:0007224">
    <property type="term" value="P:smoothened signaling pathway"/>
    <property type="evidence" value="ECO:0007669"/>
    <property type="project" value="TreeGrafter"/>
</dbReference>
<accession>A0A8C6UU61</accession>
<evidence type="ECO:0000256" key="5">
    <source>
        <dbReference type="ARBA" id="ARBA00022840"/>
    </source>
</evidence>
<dbReference type="Gene3D" id="1.10.510.10">
    <property type="entry name" value="Transferase(Phosphotransferase) domain 1"/>
    <property type="match status" value="1"/>
</dbReference>
<dbReference type="GO" id="GO:0003714">
    <property type="term" value="F:transcription corepressor activity"/>
    <property type="evidence" value="ECO:0007669"/>
    <property type="project" value="TreeGrafter"/>
</dbReference>
<evidence type="ECO:0000256" key="2">
    <source>
        <dbReference type="ARBA" id="ARBA00022679"/>
    </source>
</evidence>
<dbReference type="AlphaFoldDB" id="A0A8C6UU61"/>
<protein>
    <recommendedName>
        <fullName evidence="7">Protein kinase domain-containing protein</fullName>
    </recommendedName>
</protein>
<keyword evidence="2" id="KW-0808">Transferase</keyword>
<dbReference type="GO" id="GO:0003713">
    <property type="term" value="F:transcription coactivator activity"/>
    <property type="evidence" value="ECO:0007669"/>
    <property type="project" value="TreeGrafter"/>
</dbReference>
<feature type="domain" description="Protein kinase" evidence="7">
    <location>
        <begin position="25"/>
        <end position="276"/>
    </location>
</feature>
<name>A0A8C6UU61_9GOBI</name>
<dbReference type="Pfam" id="PF00069">
    <property type="entry name" value="Pkinase"/>
    <property type="match status" value="1"/>
</dbReference>
<dbReference type="InterPro" id="IPR000719">
    <property type="entry name" value="Prot_kinase_dom"/>
</dbReference>
<sequence>MLRHINILAWQHFLNASVRAIMLLSEILELKGSGTYAEVVRCRDLSTNKNVAIKISRYYSNAKHEASLLRQLSGLSHKKNVVKFIKSFKYRDHYCIVLEHLDKSLYDLMRERKKKPLHILDIRHITEQLLVTFEELAKRRLVHADLKINNIMLVKHRTEPFRVKLIDFGVTTTVSALTAGLKLQAVAYRAPEVSLGLELNEAIDMWALGCVLSYLYQDSSAPLPGQVVHRNKEMTIPLQAAPTYPAQLKEVQKTRRAVSQMLQLMIAWTHQMLPEN</sequence>
<dbReference type="PANTHER" id="PTHR24058:SF53">
    <property type="entry name" value="HOMEODOMAIN-INTERACTING PROTEIN KINASE 2"/>
    <property type="match status" value="1"/>
</dbReference>
<keyword evidence="1" id="KW-0723">Serine/threonine-protein kinase</keyword>
<dbReference type="InterPro" id="IPR008271">
    <property type="entry name" value="Ser/Thr_kinase_AS"/>
</dbReference>
<dbReference type="GO" id="GO:0004713">
    <property type="term" value="F:protein tyrosine kinase activity"/>
    <property type="evidence" value="ECO:0007669"/>
    <property type="project" value="TreeGrafter"/>
</dbReference>
<keyword evidence="5" id="KW-0067">ATP-binding</keyword>
<dbReference type="Ensembl" id="ENSNMLT00000043848.1">
    <property type="protein sequence ID" value="ENSNMLP00000039409.1"/>
    <property type="gene ID" value="ENSNMLG00000024255.1"/>
</dbReference>
<evidence type="ECO:0000313" key="9">
    <source>
        <dbReference type="Proteomes" id="UP000694523"/>
    </source>
</evidence>
<keyword evidence="6" id="KW-0732">Signal</keyword>
<dbReference type="GO" id="GO:0046332">
    <property type="term" value="F:SMAD binding"/>
    <property type="evidence" value="ECO:0007669"/>
    <property type="project" value="TreeGrafter"/>
</dbReference>
<proteinExistence type="predicted"/>
<dbReference type="InterPro" id="IPR050494">
    <property type="entry name" value="Ser_Thr_dual-spec_kinase"/>
</dbReference>
<dbReference type="GO" id="GO:0004674">
    <property type="term" value="F:protein serine/threonine kinase activity"/>
    <property type="evidence" value="ECO:0007669"/>
    <property type="project" value="UniProtKB-KW"/>
</dbReference>
<dbReference type="PROSITE" id="PS50011">
    <property type="entry name" value="PROTEIN_KINASE_DOM"/>
    <property type="match status" value="1"/>
</dbReference>
<dbReference type="Proteomes" id="UP000694523">
    <property type="component" value="Unplaced"/>
</dbReference>
<evidence type="ECO:0000256" key="4">
    <source>
        <dbReference type="ARBA" id="ARBA00022777"/>
    </source>
</evidence>
<dbReference type="GO" id="GO:0005524">
    <property type="term" value="F:ATP binding"/>
    <property type="evidence" value="ECO:0007669"/>
    <property type="project" value="UniProtKB-KW"/>
</dbReference>
<reference evidence="8" key="2">
    <citation type="submission" date="2025-09" db="UniProtKB">
        <authorList>
            <consortium name="Ensembl"/>
        </authorList>
    </citation>
    <scope>IDENTIFICATION</scope>
</reference>
<dbReference type="GO" id="GO:0016605">
    <property type="term" value="C:PML body"/>
    <property type="evidence" value="ECO:0007669"/>
    <property type="project" value="TreeGrafter"/>
</dbReference>
<dbReference type="SMART" id="SM00220">
    <property type="entry name" value="S_TKc"/>
    <property type="match status" value="1"/>
</dbReference>
<dbReference type="InterPro" id="IPR011009">
    <property type="entry name" value="Kinase-like_dom_sf"/>
</dbReference>
<evidence type="ECO:0000256" key="1">
    <source>
        <dbReference type="ARBA" id="ARBA00022527"/>
    </source>
</evidence>
<feature type="chain" id="PRO_5034919142" description="Protein kinase domain-containing protein" evidence="6">
    <location>
        <begin position="21"/>
        <end position="276"/>
    </location>
</feature>